<comment type="subunit">
    <text evidence="8">Homodimer.</text>
</comment>
<dbReference type="InterPro" id="IPR022893">
    <property type="entry name" value="Shikimate_DH_fam"/>
</dbReference>
<dbReference type="GO" id="GO:0019632">
    <property type="term" value="P:shikimate metabolic process"/>
    <property type="evidence" value="ECO:0007669"/>
    <property type="project" value="InterPro"/>
</dbReference>
<feature type="domain" description="SDH C-terminal" evidence="11">
    <location>
        <begin position="237"/>
        <end position="261"/>
    </location>
</feature>
<gene>
    <name evidence="8 12" type="primary">aroE</name>
    <name evidence="12" type="ORF">OFBG_01567</name>
</gene>
<feature type="binding site" evidence="8">
    <location>
        <position position="87"/>
    </location>
    <ligand>
        <name>shikimate</name>
        <dbReference type="ChEBI" id="CHEBI:36208"/>
    </ligand>
</feature>
<keyword evidence="13" id="KW-1185">Reference proteome</keyword>
<keyword evidence="6 8" id="KW-0057">Aromatic amino acid biosynthesis</keyword>
<feature type="binding site" evidence="8">
    <location>
        <position position="237"/>
    </location>
    <ligand>
        <name>NADP(+)</name>
        <dbReference type="ChEBI" id="CHEBI:58349"/>
    </ligand>
</feature>
<dbReference type="GeneID" id="77134436"/>
<evidence type="ECO:0000256" key="6">
    <source>
        <dbReference type="ARBA" id="ARBA00023141"/>
    </source>
</evidence>
<dbReference type="Pfam" id="PF01488">
    <property type="entry name" value="Shikimate_DH"/>
    <property type="match status" value="1"/>
</dbReference>
<dbReference type="SUPFAM" id="SSF53223">
    <property type="entry name" value="Aminoacid dehydrogenase-like, N-terminal domain"/>
    <property type="match status" value="1"/>
</dbReference>
<evidence type="ECO:0000256" key="5">
    <source>
        <dbReference type="ARBA" id="ARBA00023002"/>
    </source>
</evidence>
<dbReference type="CDD" id="cd01065">
    <property type="entry name" value="NAD_bind_Shikimate_DH"/>
    <property type="match status" value="1"/>
</dbReference>
<feature type="binding site" evidence="8">
    <location>
        <position position="102"/>
    </location>
    <ligand>
        <name>shikimate</name>
        <dbReference type="ChEBI" id="CHEBI:36208"/>
    </ligand>
</feature>
<dbReference type="RefSeq" id="WP_005881784.1">
    <property type="nucleotide sequence ID" value="NZ_CP019430.1"/>
</dbReference>
<reference evidence="12 13" key="1">
    <citation type="submission" date="2009-02" db="EMBL/GenBank/DDBJ databases">
        <title>The Genome Sequence of Oxalobacter formigenes OXCC13.</title>
        <authorList>
            <consortium name="The Broad Institute Genome Sequencing Platform"/>
            <person name="Ward D."/>
            <person name="Young S.K."/>
            <person name="Kodira C.D."/>
            <person name="Zeng Q."/>
            <person name="Koehrsen M."/>
            <person name="Alvarado L."/>
            <person name="Berlin A."/>
            <person name="Borenstein D."/>
            <person name="Chen Z."/>
            <person name="Engels R."/>
            <person name="Freedman E."/>
            <person name="Gellesch M."/>
            <person name="Goldberg J."/>
            <person name="Griggs A."/>
            <person name="Gujja S."/>
            <person name="Heiman D."/>
            <person name="Hepburn T."/>
            <person name="Howarth C."/>
            <person name="Jen D."/>
            <person name="Larson L."/>
            <person name="Lewis B."/>
            <person name="Mehta T."/>
            <person name="Park D."/>
            <person name="Pearson M."/>
            <person name="Roberts A."/>
            <person name="Saif S."/>
            <person name="Shea T."/>
            <person name="Shenoy N."/>
            <person name="Sisk P."/>
            <person name="Stolte C."/>
            <person name="Sykes S."/>
            <person name="Walk T."/>
            <person name="White J."/>
            <person name="Yandava C."/>
            <person name="Allison M.J."/>
            <person name="Lander E."/>
            <person name="Nusbaum C."/>
            <person name="Galagan J."/>
            <person name="Birren B."/>
        </authorList>
    </citation>
    <scope>NUCLEOTIDE SEQUENCE [LARGE SCALE GENOMIC DNA]</scope>
    <source>
        <strain evidence="12 13">OXCC13</strain>
    </source>
</reference>
<dbReference type="Gene3D" id="3.40.50.720">
    <property type="entry name" value="NAD(P)-binding Rossmann-like Domain"/>
    <property type="match status" value="1"/>
</dbReference>
<dbReference type="InterPro" id="IPR046346">
    <property type="entry name" value="Aminoacid_DH-like_N_sf"/>
</dbReference>
<dbReference type="GO" id="GO:0009073">
    <property type="term" value="P:aromatic amino acid family biosynthetic process"/>
    <property type="evidence" value="ECO:0007669"/>
    <property type="project" value="UniProtKB-KW"/>
</dbReference>
<dbReference type="InterPro" id="IPR036291">
    <property type="entry name" value="NAD(P)-bd_dom_sf"/>
</dbReference>
<dbReference type="UniPathway" id="UPA00053">
    <property type="reaction ID" value="UER00087"/>
</dbReference>
<dbReference type="InterPro" id="IPR013708">
    <property type="entry name" value="Shikimate_DH-bd_N"/>
</dbReference>
<dbReference type="GO" id="GO:0009423">
    <property type="term" value="P:chorismate biosynthetic process"/>
    <property type="evidence" value="ECO:0007669"/>
    <property type="project" value="UniProtKB-UniRule"/>
</dbReference>
<dbReference type="PANTHER" id="PTHR21089:SF1">
    <property type="entry name" value="BIFUNCTIONAL 3-DEHYDROQUINATE DEHYDRATASE_SHIKIMATE DEHYDROGENASE, CHLOROPLASTIC"/>
    <property type="match status" value="1"/>
</dbReference>
<comment type="caution">
    <text evidence="8">Lacks conserved residue(s) required for the propagation of feature annotation.</text>
</comment>
<keyword evidence="3 8" id="KW-0028">Amino-acid biosynthesis</keyword>
<dbReference type="GO" id="GO:0005829">
    <property type="term" value="C:cytosol"/>
    <property type="evidence" value="ECO:0007669"/>
    <property type="project" value="TreeGrafter"/>
</dbReference>
<evidence type="ECO:0000313" key="13">
    <source>
        <dbReference type="Proteomes" id="UP000005089"/>
    </source>
</evidence>
<evidence type="ECO:0000259" key="9">
    <source>
        <dbReference type="Pfam" id="PF01488"/>
    </source>
</evidence>
<evidence type="ECO:0000256" key="1">
    <source>
        <dbReference type="ARBA" id="ARBA00004871"/>
    </source>
</evidence>
<dbReference type="HAMAP" id="MF_00222">
    <property type="entry name" value="Shikimate_DH_AroE"/>
    <property type="match status" value="1"/>
</dbReference>
<evidence type="ECO:0000256" key="3">
    <source>
        <dbReference type="ARBA" id="ARBA00022605"/>
    </source>
</evidence>
<dbReference type="Gene3D" id="3.40.50.10860">
    <property type="entry name" value="Leucine Dehydrogenase, chain A, domain 1"/>
    <property type="match status" value="1"/>
</dbReference>
<feature type="binding site" evidence="8">
    <location>
        <position position="214"/>
    </location>
    <ligand>
        <name>NADP(+)</name>
        <dbReference type="ChEBI" id="CHEBI:58349"/>
    </ligand>
</feature>
<dbReference type="InterPro" id="IPR006151">
    <property type="entry name" value="Shikm_DH/Glu-tRNA_Rdtase"/>
</dbReference>
<dbReference type="FunFam" id="3.40.50.10860:FF:000006">
    <property type="entry name" value="Shikimate dehydrogenase (NADP(+))"/>
    <property type="match status" value="1"/>
</dbReference>
<feature type="domain" description="Quinate/shikimate 5-dehydrogenase/glutamyl-tRNA reductase" evidence="9">
    <location>
        <begin position="117"/>
        <end position="191"/>
    </location>
</feature>
<keyword evidence="4 8" id="KW-0521">NADP</keyword>
<dbReference type="SUPFAM" id="SSF51735">
    <property type="entry name" value="NAD(P)-binding Rossmann-fold domains"/>
    <property type="match status" value="1"/>
</dbReference>
<feature type="binding site" evidence="8">
    <location>
        <position position="216"/>
    </location>
    <ligand>
        <name>shikimate</name>
        <dbReference type="ChEBI" id="CHEBI:36208"/>
    </ligand>
</feature>
<feature type="binding site" evidence="8">
    <location>
        <position position="62"/>
    </location>
    <ligand>
        <name>shikimate</name>
        <dbReference type="ChEBI" id="CHEBI:36208"/>
    </ligand>
</feature>
<feature type="binding site" evidence="8">
    <location>
        <position position="244"/>
    </location>
    <ligand>
        <name>shikimate</name>
        <dbReference type="ChEBI" id="CHEBI:36208"/>
    </ligand>
</feature>
<comment type="function">
    <text evidence="8">Involved in the biosynthesis of the chorismate, which leads to the biosynthesis of aromatic amino acids. Catalyzes the reversible NADPH linked reduction of 3-dehydroshikimate (DHSA) to yield shikimate (SA).</text>
</comment>
<evidence type="ECO:0000259" key="10">
    <source>
        <dbReference type="Pfam" id="PF08501"/>
    </source>
</evidence>
<organism evidence="12 13">
    <name type="scientific">Oxalobacter formigenes OXCC13</name>
    <dbReference type="NCBI Taxonomy" id="556269"/>
    <lineage>
        <taxon>Bacteria</taxon>
        <taxon>Pseudomonadati</taxon>
        <taxon>Pseudomonadota</taxon>
        <taxon>Betaproteobacteria</taxon>
        <taxon>Burkholderiales</taxon>
        <taxon>Oxalobacteraceae</taxon>
        <taxon>Oxalobacter</taxon>
    </lineage>
</organism>
<comment type="pathway">
    <text evidence="1 8">Metabolic intermediate biosynthesis; chorismate biosynthesis; chorismate from D-erythrose 4-phosphate and phosphoenolpyruvate: step 4/7.</text>
</comment>
<feature type="binding site" evidence="8">
    <location>
        <begin position="15"/>
        <end position="17"/>
    </location>
    <ligand>
        <name>shikimate</name>
        <dbReference type="ChEBI" id="CHEBI:36208"/>
    </ligand>
</feature>
<dbReference type="NCBIfam" id="TIGR00507">
    <property type="entry name" value="aroE"/>
    <property type="match status" value="1"/>
</dbReference>
<feature type="active site" description="Proton acceptor" evidence="8">
    <location>
        <position position="66"/>
    </location>
</feature>
<dbReference type="HOGENOM" id="CLU_044063_2_1_4"/>
<dbReference type="InterPro" id="IPR041121">
    <property type="entry name" value="SDH_C"/>
</dbReference>
<accession>C3XBG3</accession>
<comment type="similarity">
    <text evidence="8">Belongs to the shikimate dehydrogenase family.</text>
</comment>
<evidence type="ECO:0000256" key="2">
    <source>
        <dbReference type="ARBA" id="ARBA00012962"/>
    </source>
</evidence>
<dbReference type="EC" id="1.1.1.25" evidence="2 8"/>
<dbReference type="Pfam" id="PF18317">
    <property type="entry name" value="SDH_C"/>
    <property type="match status" value="1"/>
</dbReference>
<dbReference type="InterPro" id="IPR011342">
    <property type="entry name" value="Shikimate_DH"/>
</dbReference>
<evidence type="ECO:0000256" key="4">
    <source>
        <dbReference type="ARBA" id="ARBA00022857"/>
    </source>
</evidence>
<keyword evidence="5 8" id="KW-0560">Oxidoreductase</keyword>
<evidence type="ECO:0000259" key="11">
    <source>
        <dbReference type="Pfam" id="PF18317"/>
    </source>
</evidence>
<feature type="domain" description="Shikimate dehydrogenase substrate binding N-terminal" evidence="10">
    <location>
        <begin position="7"/>
        <end position="89"/>
    </location>
</feature>
<proteinExistence type="inferred from homology"/>
<dbReference type="AlphaFoldDB" id="C3XBG3"/>
<evidence type="ECO:0000256" key="8">
    <source>
        <dbReference type="HAMAP-Rule" id="MF_00222"/>
    </source>
</evidence>
<dbReference type="Pfam" id="PF08501">
    <property type="entry name" value="Shikimate_dh_N"/>
    <property type="match status" value="1"/>
</dbReference>
<evidence type="ECO:0000256" key="7">
    <source>
        <dbReference type="ARBA" id="ARBA00049442"/>
    </source>
</evidence>
<evidence type="ECO:0000313" key="12">
    <source>
        <dbReference type="EMBL" id="EEO30539.1"/>
    </source>
</evidence>
<dbReference type="OrthoDB" id="9776868at2"/>
<comment type="catalytic activity">
    <reaction evidence="7 8">
        <text>shikimate + NADP(+) = 3-dehydroshikimate + NADPH + H(+)</text>
        <dbReference type="Rhea" id="RHEA:17737"/>
        <dbReference type="ChEBI" id="CHEBI:15378"/>
        <dbReference type="ChEBI" id="CHEBI:16630"/>
        <dbReference type="ChEBI" id="CHEBI:36208"/>
        <dbReference type="ChEBI" id="CHEBI:57783"/>
        <dbReference type="ChEBI" id="CHEBI:58349"/>
        <dbReference type="EC" id="1.1.1.25"/>
    </reaction>
</comment>
<dbReference type="GO" id="GO:0050661">
    <property type="term" value="F:NADP binding"/>
    <property type="evidence" value="ECO:0007669"/>
    <property type="project" value="InterPro"/>
</dbReference>
<dbReference type="Proteomes" id="UP000005089">
    <property type="component" value="Unassembled WGS sequence"/>
</dbReference>
<dbReference type="STRING" id="847.BRW83_0526"/>
<feature type="binding site" evidence="8">
    <location>
        <begin position="127"/>
        <end position="131"/>
    </location>
    <ligand>
        <name>NADP(+)</name>
        <dbReference type="ChEBI" id="CHEBI:58349"/>
    </ligand>
</feature>
<name>C3XBG3_OXAFO</name>
<dbReference type="NCBIfam" id="NF001310">
    <property type="entry name" value="PRK00258.1-2"/>
    <property type="match status" value="1"/>
</dbReference>
<dbReference type="GO" id="GO:0004764">
    <property type="term" value="F:shikimate 3-dehydrogenase (NADP+) activity"/>
    <property type="evidence" value="ECO:0007669"/>
    <property type="project" value="UniProtKB-UniRule"/>
</dbReference>
<dbReference type="EMBL" id="GG658170">
    <property type="protein sequence ID" value="EEO30539.1"/>
    <property type="molecule type" value="Genomic_DNA"/>
</dbReference>
<protein>
    <recommendedName>
        <fullName evidence="2 8">Shikimate dehydrogenase (NADP(+))</fullName>
        <shortName evidence="8">SDH</shortName>
        <ecNumber evidence="2 8">1.1.1.25</ecNumber>
    </recommendedName>
</protein>
<dbReference type="GO" id="GO:0008652">
    <property type="term" value="P:amino acid biosynthetic process"/>
    <property type="evidence" value="ECO:0007669"/>
    <property type="project" value="UniProtKB-KW"/>
</dbReference>
<sequence>MPDRYAVIGNPVAHSKSPEIHALFALETRQNLEYGRLLAPLDGFVDAVRKFIDEGGKGLNVTVPFKFEAFSLANKLTSRAKMAGAVNTLHFKDGIIYGDNTDGAGLVADLTLNAGFSLSNSRILLLGAGGAAYGVMLPLLQQKPDIVHIANLSVEKADEMAKQFSGFGKTRVSSYDELNEPYDIVINATSAGLSNAMPPVSSPVFEKHTLALDMVYANRPTPFMQFAGQCGARTRDGFGMLVEQAAESFFVWRGVKPQTKPVFSHFGRE</sequence>
<dbReference type="PANTHER" id="PTHR21089">
    <property type="entry name" value="SHIKIMATE DEHYDROGENASE"/>
    <property type="match status" value="1"/>
</dbReference>
<dbReference type="eggNOG" id="COG0169">
    <property type="taxonomic scope" value="Bacteria"/>
</dbReference>